<dbReference type="EMBL" id="JARKIK010000007">
    <property type="protein sequence ID" value="KAK8750386.1"/>
    <property type="molecule type" value="Genomic_DNA"/>
</dbReference>
<dbReference type="InterPro" id="IPR048422">
    <property type="entry name" value="NOA1/YqeH-like_C"/>
</dbReference>
<dbReference type="AlphaFoldDB" id="A0AAW0Y0R8"/>
<dbReference type="CDD" id="cd01855">
    <property type="entry name" value="YqeH"/>
    <property type="match status" value="1"/>
</dbReference>
<reference evidence="3 4" key="1">
    <citation type="journal article" date="2024" name="BMC Genomics">
        <title>Genome assembly of redclaw crayfish (Cherax quadricarinatus) provides insights into its immune adaptation and hypoxia tolerance.</title>
        <authorList>
            <person name="Liu Z."/>
            <person name="Zheng J."/>
            <person name="Li H."/>
            <person name="Fang K."/>
            <person name="Wang S."/>
            <person name="He J."/>
            <person name="Zhou D."/>
            <person name="Weng S."/>
            <person name="Chi M."/>
            <person name="Gu Z."/>
            <person name="He J."/>
            <person name="Li F."/>
            <person name="Wang M."/>
        </authorList>
    </citation>
    <scope>NUCLEOTIDE SEQUENCE [LARGE SCALE GENOMIC DNA]</scope>
    <source>
        <strain evidence="3">ZL_2023a</strain>
    </source>
</reference>
<gene>
    <name evidence="3" type="ORF">OTU49_014804</name>
</gene>
<evidence type="ECO:0000259" key="1">
    <source>
        <dbReference type="Pfam" id="PF01926"/>
    </source>
</evidence>
<keyword evidence="4" id="KW-1185">Reference proteome</keyword>
<dbReference type="Proteomes" id="UP001445076">
    <property type="component" value="Unassembled WGS sequence"/>
</dbReference>
<feature type="domain" description="NOA1/YqeH-like C-terminal" evidence="2">
    <location>
        <begin position="631"/>
        <end position="731"/>
    </location>
</feature>
<evidence type="ECO:0000259" key="2">
    <source>
        <dbReference type="Pfam" id="PF21516"/>
    </source>
</evidence>
<evidence type="ECO:0008006" key="5">
    <source>
        <dbReference type="Google" id="ProtNLM"/>
    </source>
</evidence>
<dbReference type="InterPro" id="IPR027417">
    <property type="entry name" value="P-loop_NTPase"/>
</dbReference>
<dbReference type="PANTHER" id="PTHR46406:SF1">
    <property type="entry name" value="NITRIC OXIDE-ASSOCIATED PROTEIN 1"/>
    <property type="match status" value="1"/>
</dbReference>
<name>A0AAW0Y0R8_CHEQU</name>
<feature type="domain" description="G" evidence="1">
    <location>
        <begin position="426"/>
        <end position="477"/>
    </location>
</feature>
<accession>A0AAW0Y0R8</accession>
<evidence type="ECO:0000313" key="4">
    <source>
        <dbReference type="Proteomes" id="UP001445076"/>
    </source>
</evidence>
<dbReference type="PANTHER" id="PTHR46406">
    <property type="entry name" value="NITRIC OXIDE-ASSOCIATED PROTEIN 1"/>
    <property type="match status" value="1"/>
</dbReference>
<dbReference type="Pfam" id="PF21516">
    <property type="entry name" value="YqeH-like_C"/>
    <property type="match status" value="1"/>
</dbReference>
<dbReference type="Gene3D" id="3.40.50.300">
    <property type="entry name" value="P-loop containing nucleotide triphosphate hydrolases"/>
    <property type="match status" value="1"/>
</dbReference>
<proteinExistence type="predicted"/>
<dbReference type="GO" id="GO:0005525">
    <property type="term" value="F:GTP binding"/>
    <property type="evidence" value="ECO:0007669"/>
    <property type="project" value="InterPro"/>
</dbReference>
<organism evidence="3 4">
    <name type="scientific">Cherax quadricarinatus</name>
    <name type="common">Australian red claw crayfish</name>
    <dbReference type="NCBI Taxonomy" id="27406"/>
    <lineage>
        <taxon>Eukaryota</taxon>
        <taxon>Metazoa</taxon>
        <taxon>Ecdysozoa</taxon>
        <taxon>Arthropoda</taxon>
        <taxon>Crustacea</taxon>
        <taxon>Multicrustacea</taxon>
        <taxon>Malacostraca</taxon>
        <taxon>Eumalacostraca</taxon>
        <taxon>Eucarida</taxon>
        <taxon>Decapoda</taxon>
        <taxon>Pleocyemata</taxon>
        <taxon>Astacidea</taxon>
        <taxon>Parastacoidea</taxon>
        <taxon>Parastacidae</taxon>
        <taxon>Cherax</taxon>
    </lineage>
</organism>
<comment type="caution">
    <text evidence="3">The sequence shown here is derived from an EMBL/GenBank/DDBJ whole genome shotgun (WGS) entry which is preliminary data.</text>
</comment>
<dbReference type="SUPFAM" id="SSF52540">
    <property type="entry name" value="P-loop containing nucleoside triphosphate hydrolases"/>
    <property type="match status" value="1"/>
</dbReference>
<dbReference type="InterPro" id="IPR052807">
    <property type="entry name" value="Mito_transl_resp_regulator"/>
</dbReference>
<dbReference type="Pfam" id="PF01926">
    <property type="entry name" value="MMR_HSR1"/>
    <property type="match status" value="1"/>
</dbReference>
<protein>
    <recommendedName>
        <fullName evidence="5">Nitric oxide-associated protein 1</fullName>
    </recommendedName>
</protein>
<sequence>MQKVTRFYNCLWAVAQTPIIHKYIVLCRIHNQNNLRFIHMKRSLNAVIMSQKDIKEEDIDEGKVPEIVKYKNDKRIIYSSHIADRSGKFKYTTRKYLEHKLKAEQDREKKRKAIPLIIEQMLAKQEETSDDIELGNDEISNKSMTVSYPYSHIEYINLKDLESQTEGTDSELDNVGMGVREDIAYRMHAYENGTLQKLEKSLNSFSTENAFNDYLNEENLFNSFTKEFEEGLNSELAPSGKDGAMVDPATTVSDVPCGGCGAHLHCQDSSFPGFVSKELFEGRDRGELRSVLCQRCFFLRYHKVALNVRVSPSVYPKILAPIKDQKALLLVMVDLLDVPCSIWPKLMDIIGTRRPVVVVGNKVDLLPADGKNHLHRIKESLTAAIAKTDLGRANICHVALISSQTGFGIESLITKIHNSWGTKGDIYILGCTNSGKSTLFNALLNSDMCKTSASNLIQRATTSCWPGTTLNMLKFPILRPSRYRLYLRVKRLKEQQQMQSKIDKLKPVYTTSISVGTLSGHIGKTLTNLEEPEERADPFSTNIKADAKGQRKILGINVKDPKYSLGKWCYDTPGTVQPDQLINLLTHEELTMVLPRKLIQPCSFSLLAGHSLFIGGLAKLDLIYSPNPVRFTVFRSQQLPITVVKTVEASEFYRNYLGSTLLGVPVGGNERLHHWPALAPKHMRTFSTDKEKSCADVVLSSAGWIAVTGMWNHVIELRGWTPGGRGIYLREPSMLPLAVKLRGKRIGRSRAYRAHKIFVPR</sequence>
<dbReference type="InterPro" id="IPR006073">
    <property type="entry name" value="GTP-bd"/>
</dbReference>
<evidence type="ECO:0000313" key="3">
    <source>
        <dbReference type="EMBL" id="KAK8750386.1"/>
    </source>
</evidence>